<protein>
    <submittedName>
        <fullName evidence="2">Uncharacterized protein</fullName>
    </submittedName>
</protein>
<sequence>MVQRSFSGTARLAAVLLLVFASTDPVRAADLCLRVTVNDQPAGKETRLRLSASGQASQSSRPVAGRVQFPNLGAGKWRLSLDHPKMKVFRTTLAINGNTGVHLDCGHADEWSGCVVKRLAAGCGG</sequence>
<comment type="caution">
    <text evidence="2">The sequence shown here is derived from an EMBL/GenBank/DDBJ whole genome shotgun (WGS) entry which is preliminary data.</text>
</comment>
<reference evidence="2 3" key="1">
    <citation type="submission" date="2018-03" db="EMBL/GenBank/DDBJ databases">
        <title>Genomic Encyclopedia of Archaeal and Bacterial Type Strains, Phase II (KMG-II): from individual species to whole genera.</title>
        <authorList>
            <person name="Goeker M."/>
        </authorList>
    </citation>
    <scope>NUCLEOTIDE SEQUENCE [LARGE SCALE GENOMIC DNA]</scope>
    <source>
        <strain evidence="2 3">DSM 29328</strain>
    </source>
</reference>
<accession>A0A2T0RZV9</accession>
<organism evidence="2 3">
    <name type="scientific">Aliiruegeria haliotis</name>
    <dbReference type="NCBI Taxonomy" id="1280846"/>
    <lineage>
        <taxon>Bacteria</taxon>
        <taxon>Pseudomonadati</taxon>
        <taxon>Pseudomonadota</taxon>
        <taxon>Alphaproteobacteria</taxon>
        <taxon>Rhodobacterales</taxon>
        <taxon>Roseobacteraceae</taxon>
        <taxon>Aliiruegeria</taxon>
    </lineage>
</organism>
<dbReference type="EMBL" id="PVTD01000001">
    <property type="protein sequence ID" value="PRY26709.1"/>
    <property type="molecule type" value="Genomic_DNA"/>
</dbReference>
<dbReference type="RefSeq" id="WP_146136627.1">
    <property type="nucleotide sequence ID" value="NZ_PVTD01000001.1"/>
</dbReference>
<gene>
    <name evidence="2" type="ORF">CLV78_101810</name>
</gene>
<keyword evidence="1" id="KW-0732">Signal</keyword>
<dbReference type="AlphaFoldDB" id="A0A2T0RZV9"/>
<keyword evidence="3" id="KW-1185">Reference proteome</keyword>
<evidence type="ECO:0000256" key="1">
    <source>
        <dbReference type="SAM" id="SignalP"/>
    </source>
</evidence>
<dbReference type="Proteomes" id="UP000239480">
    <property type="component" value="Unassembled WGS sequence"/>
</dbReference>
<feature type="signal peptide" evidence="1">
    <location>
        <begin position="1"/>
        <end position="28"/>
    </location>
</feature>
<evidence type="ECO:0000313" key="2">
    <source>
        <dbReference type="EMBL" id="PRY26709.1"/>
    </source>
</evidence>
<name>A0A2T0RZV9_9RHOB</name>
<evidence type="ECO:0000313" key="3">
    <source>
        <dbReference type="Proteomes" id="UP000239480"/>
    </source>
</evidence>
<proteinExistence type="predicted"/>
<feature type="chain" id="PRO_5015779551" evidence="1">
    <location>
        <begin position="29"/>
        <end position="125"/>
    </location>
</feature>